<evidence type="ECO:0000313" key="2">
    <source>
        <dbReference type="EMBL" id="OAF60463.1"/>
    </source>
</evidence>
<sequence>MIPAAMSGRKGGRRGAEGGRTGMYGGEDLRKMGERYDEEGTACIYGYDRSITWAGDGSVVNSFHHQHVLPPPRVHLIPPPLSALFAARCAVCRTTISGGLPPPSPDILSRLCSVPKTFEHLATIANNAMMASGPNARLFLKDSDMAKGS</sequence>
<dbReference type="EMBL" id="KV441391">
    <property type="protein sequence ID" value="OAF60463.1"/>
    <property type="molecule type" value="Genomic_DNA"/>
</dbReference>
<reference evidence="2" key="1">
    <citation type="submission" date="2016-03" db="EMBL/GenBank/DDBJ databases">
        <title>Updated assembly of Pseudogymnoascus destructans, the fungus causing white-nose syndrome of bats.</title>
        <authorList>
            <person name="Palmer J.M."/>
            <person name="Drees K.P."/>
            <person name="Foster J.T."/>
            <person name="Lindner D.L."/>
        </authorList>
    </citation>
    <scope>NUCLEOTIDE SEQUENCE [LARGE SCALE GENOMIC DNA]</scope>
    <source>
        <strain evidence="2">20631-21</strain>
    </source>
</reference>
<dbReference type="GeneID" id="36286437"/>
<dbReference type="AlphaFoldDB" id="A0A177AGX6"/>
<protein>
    <submittedName>
        <fullName evidence="2">Uncharacterized protein</fullName>
    </submittedName>
</protein>
<gene>
    <name evidence="2" type="ORF">VC83_03360</name>
</gene>
<accession>A0A177AGX6</accession>
<evidence type="ECO:0000256" key="1">
    <source>
        <dbReference type="SAM" id="MobiDB-lite"/>
    </source>
</evidence>
<organism evidence="2">
    <name type="scientific">Pseudogymnoascus destructans</name>
    <dbReference type="NCBI Taxonomy" id="655981"/>
    <lineage>
        <taxon>Eukaryota</taxon>
        <taxon>Fungi</taxon>
        <taxon>Dikarya</taxon>
        <taxon>Ascomycota</taxon>
        <taxon>Pezizomycotina</taxon>
        <taxon>Leotiomycetes</taxon>
        <taxon>Thelebolales</taxon>
        <taxon>Thelebolaceae</taxon>
        <taxon>Pseudogymnoascus</taxon>
    </lineage>
</organism>
<dbReference type="Proteomes" id="UP000077154">
    <property type="component" value="Unassembled WGS sequence"/>
</dbReference>
<feature type="region of interest" description="Disordered" evidence="1">
    <location>
        <begin position="1"/>
        <end position="23"/>
    </location>
</feature>
<dbReference type="RefSeq" id="XP_024325744.1">
    <property type="nucleotide sequence ID" value="XM_024467008.1"/>
</dbReference>
<proteinExistence type="predicted"/>
<name>A0A177AGX6_9PEZI</name>